<dbReference type="RefSeq" id="WP_338396255.1">
    <property type="nucleotide sequence ID" value="NZ_AP025325.1"/>
</dbReference>
<organism evidence="2 3">
    <name type="scientific">Fulvitalea axinellae</name>
    <dbReference type="NCBI Taxonomy" id="1182444"/>
    <lineage>
        <taxon>Bacteria</taxon>
        <taxon>Pseudomonadati</taxon>
        <taxon>Bacteroidota</taxon>
        <taxon>Cytophagia</taxon>
        <taxon>Cytophagales</taxon>
        <taxon>Persicobacteraceae</taxon>
        <taxon>Fulvitalea</taxon>
    </lineage>
</organism>
<accession>A0AAU9DKN4</accession>
<dbReference type="Proteomes" id="UP001348817">
    <property type="component" value="Plasmid pFA11"/>
</dbReference>
<evidence type="ECO:0000313" key="3">
    <source>
        <dbReference type="Proteomes" id="UP001348817"/>
    </source>
</evidence>
<gene>
    <name evidence="2" type="ORF">FUAX_55120</name>
</gene>
<proteinExistence type="predicted"/>
<dbReference type="AlphaFoldDB" id="A0AAU9DKN4"/>
<geneLocation type="plasmid" evidence="2 3">
    <name>pFA11</name>
</geneLocation>
<sequence length="64" mass="7152">MERNIHKSGMVEFPHTGTEVTGSGTVGQYSINNTVLYEYYNRNDVTTGVEDHIKDTILTVSSML</sequence>
<keyword evidence="2" id="KW-0614">Plasmid</keyword>
<evidence type="ECO:0000313" key="2">
    <source>
        <dbReference type="EMBL" id="BDD13080.1"/>
    </source>
</evidence>
<dbReference type="KEGG" id="fax:FUAX_55120"/>
<dbReference type="EMBL" id="AP025325">
    <property type="protein sequence ID" value="BDD13080.1"/>
    <property type="molecule type" value="Genomic_DNA"/>
</dbReference>
<name>A0AAU9DKN4_9BACT</name>
<keyword evidence="3" id="KW-1185">Reference proteome</keyword>
<reference evidence="2 3" key="1">
    <citation type="submission" date="2021-12" db="EMBL/GenBank/DDBJ databases">
        <title>Genome sequencing of bacteria with rrn-lacking chromosome and rrn-plasmid.</title>
        <authorList>
            <person name="Anda M."/>
            <person name="Iwasaki W."/>
        </authorList>
    </citation>
    <scope>NUCLEOTIDE SEQUENCE [LARGE SCALE GENOMIC DNA]</scope>
    <source>
        <strain evidence="2 3">DSM 100852</strain>
        <plasmid evidence="2 3">pFA11</plasmid>
    </source>
</reference>
<protein>
    <submittedName>
        <fullName evidence="2">Uncharacterized protein</fullName>
    </submittedName>
</protein>
<evidence type="ECO:0000256" key="1">
    <source>
        <dbReference type="SAM" id="MobiDB-lite"/>
    </source>
</evidence>
<feature type="region of interest" description="Disordered" evidence="1">
    <location>
        <begin position="1"/>
        <end position="24"/>
    </location>
</feature>